<evidence type="ECO:0000313" key="8">
    <source>
        <dbReference type="EMBL" id="KAF5316730.1"/>
    </source>
</evidence>
<keyword evidence="4" id="KW-0456">Lyase</keyword>
<dbReference type="GO" id="GO:0046386">
    <property type="term" value="P:deoxyribose phosphate catabolic process"/>
    <property type="evidence" value="ECO:0007669"/>
    <property type="project" value="UniProtKB-UniPathway"/>
</dbReference>
<dbReference type="GO" id="GO:0004139">
    <property type="term" value="F:deoxyribose-phosphate aldolase activity"/>
    <property type="evidence" value="ECO:0007669"/>
    <property type="project" value="UniProtKB-EC"/>
</dbReference>
<gene>
    <name evidence="8" type="ORF">D9619_006821</name>
</gene>
<evidence type="ECO:0000256" key="2">
    <source>
        <dbReference type="ARBA" id="ARBA00012515"/>
    </source>
</evidence>
<keyword evidence="9" id="KW-1185">Reference proteome</keyword>
<dbReference type="Pfam" id="PF01791">
    <property type="entry name" value="DeoC"/>
    <property type="match status" value="1"/>
</dbReference>
<comment type="catalytic activity">
    <reaction evidence="7">
        <text>2-deoxy-D-ribose 5-phosphate = D-glyceraldehyde 3-phosphate + acetaldehyde</text>
        <dbReference type="Rhea" id="RHEA:12821"/>
        <dbReference type="ChEBI" id="CHEBI:15343"/>
        <dbReference type="ChEBI" id="CHEBI:59776"/>
        <dbReference type="ChEBI" id="CHEBI:62877"/>
        <dbReference type="EC" id="4.1.2.4"/>
    </reaction>
</comment>
<dbReference type="GO" id="GO:0016052">
    <property type="term" value="P:carbohydrate catabolic process"/>
    <property type="evidence" value="ECO:0007669"/>
    <property type="project" value="TreeGrafter"/>
</dbReference>
<dbReference type="EC" id="4.1.2.4" evidence="2"/>
<dbReference type="InterPro" id="IPR011343">
    <property type="entry name" value="DeoC"/>
</dbReference>
<reference evidence="8 9" key="1">
    <citation type="journal article" date="2020" name="ISME J.">
        <title>Uncovering the hidden diversity of litter-decomposition mechanisms in mushroom-forming fungi.</title>
        <authorList>
            <person name="Floudas D."/>
            <person name="Bentzer J."/>
            <person name="Ahren D."/>
            <person name="Johansson T."/>
            <person name="Persson P."/>
            <person name="Tunlid A."/>
        </authorList>
    </citation>
    <scope>NUCLEOTIDE SEQUENCE [LARGE SCALE GENOMIC DNA]</scope>
    <source>
        <strain evidence="8 9">CBS 101986</strain>
    </source>
</reference>
<dbReference type="AlphaFoldDB" id="A0A8H5B4Q7"/>
<dbReference type="InterPro" id="IPR028581">
    <property type="entry name" value="DeoC_typeI"/>
</dbReference>
<dbReference type="SUPFAM" id="SSF51569">
    <property type="entry name" value="Aldolase"/>
    <property type="match status" value="1"/>
</dbReference>
<evidence type="ECO:0000256" key="5">
    <source>
        <dbReference type="ARBA" id="ARBA00023270"/>
    </source>
</evidence>
<evidence type="ECO:0000256" key="7">
    <source>
        <dbReference type="ARBA" id="ARBA00048791"/>
    </source>
</evidence>
<evidence type="ECO:0000313" key="9">
    <source>
        <dbReference type="Proteomes" id="UP000567179"/>
    </source>
</evidence>
<dbReference type="SMART" id="SM01133">
    <property type="entry name" value="DeoC"/>
    <property type="match status" value="1"/>
</dbReference>
<keyword evidence="3" id="KW-0963">Cytoplasm</keyword>
<dbReference type="EMBL" id="JAACJJ010000042">
    <property type="protein sequence ID" value="KAF5316730.1"/>
    <property type="molecule type" value="Genomic_DNA"/>
</dbReference>
<evidence type="ECO:0000256" key="1">
    <source>
        <dbReference type="ARBA" id="ARBA00010936"/>
    </source>
</evidence>
<dbReference type="FunFam" id="3.20.20.70:FF:000044">
    <property type="entry name" value="Deoxyribose-phosphate aldolase"/>
    <property type="match status" value="1"/>
</dbReference>
<protein>
    <recommendedName>
        <fullName evidence="2">deoxyribose-phosphate aldolase</fullName>
        <ecNumber evidence="2">4.1.2.4</ecNumber>
    </recommendedName>
    <alternativeName>
        <fullName evidence="6">2-deoxy-D-ribose 5-phosphate aldolase</fullName>
    </alternativeName>
</protein>
<dbReference type="PANTHER" id="PTHR10889">
    <property type="entry name" value="DEOXYRIBOSE-PHOSPHATE ALDOLASE"/>
    <property type="match status" value="1"/>
</dbReference>
<sequence length="284" mass="29726">MASQLSDAQWDILINKKVAEVLERISASQRPVHDAPLASIASPNDPRFPLAIDHTLLKQDATPAQIDVLCDEAIAYDFKSCCVNGIYAEQVARRLKEAEGSSTIVCCVVGFPLGAGSAASKALWVFLCNVSGAAEAKQAIEHGALEIDTVLPLGLLLSNPPRYAALYEHLHTIITAAAPVPVKVILETSLIPSRELKIAASLISADAGAAFVKTSTGFAGGGATKEDVRLMYETVKDKGVKVKASGGVRSFEACKDMFEAGAERIGTSSGVSLVKNASVGAGAY</sequence>
<dbReference type="Proteomes" id="UP000567179">
    <property type="component" value="Unassembled WGS sequence"/>
</dbReference>
<dbReference type="UniPathway" id="UPA00002">
    <property type="reaction ID" value="UER00468"/>
</dbReference>
<proteinExistence type="inferred from homology"/>
<evidence type="ECO:0000256" key="3">
    <source>
        <dbReference type="ARBA" id="ARBA00022490"/>
    </source>
</evidence>
<dbReference type="CDD" id="cd00959">
    <property type="entry name" value="DeoC"/>
    <property type="match status" value="1"/>
</dbReference>
<keyword evidence="5" id="KW-0704">Schiff base</keyword>
<dbReference type="PANTHER" id="PTHR10889:SF1">
    <property type="entry name" value="DEOXYRIBOSE-PHOSPHATE ALDOLASE"/>
    <property type="match status" value="1"/>
</dbReference>
<comment type="similarity">
    <text evidence="1">Belongs to the DeoC/FbaB aldolase family. DeoC type 1 subfamily.</text>
</comment>
<name>A0A8H5B4Q7_9AGAR</name>
<dbReference type="InterPro" id="IPR002915">
    <property type="entry name" value="DeoC/FbaB/LacD_aldolase"/>
</dbReference>
<comment type="caution">
    <text evidence="8">The sequence shown here is derived from an EMBL/GenBank/DDBJ whole genome shotgun (WGS) entry which is preliminary data.</text>
</comment>
<evidence type="ECO:0000256" key="6">
    <source>
        <dbReference type="ARBA" id="ARBA00032755"/>
    </source>
</evidence>
<dbReference type="HAMAP" id="MF_00114">
    <property type="entry name" value="DeoC_type1"/>
    <property type="match status" value="1"/>
</dbReference>
<dbReference type="GO" id="GO:0009264">
    <property type="term" value="P:deoxyribonucleotide catabolic process"/>
    <property type="evidence" value="ECO:0007669"/>
    <property type="project" value="InterPro"/>
</dbReference>
<dbReference type="OrthoDB" id="70823at2759"/>
<organism evidence="8 9">
    <name type="scientific">Psilocybe cf. subviscida</name>
    <dbReference type="NCBI Taxonomy" id="2480587"/>
    <lineage>
        <taxon>Eukaryota</taxon>
        <taxon>Fungi</taxon>
        <taxon>Dikarya</taxon>
        <taxon>Basidiomycota</taxon>
        <taxon>Agaricomycotina</taxon>
        <taxon>Agaricomycetes</taxon>
        <taxon>Agaricomycetidae</taxon>
        <taxon>Agaricales</taxon>
        <taxon>Agaricineae</taxon>
        <taxon>Strophariaceae</taxon>
        <taxon>Psilocybe</taxon>
    </lineage>
</organism>
<dbReference type="InterPro" id="IPR013785">
    <property type="entry name" value="Aldolase_TIM"/>
</dbReference>
<accession>A0A8H5B4Q7</accession>
<dbReference type="Gene3D" id="3.20.20.70">
    <property type="entry name" value="Aldolase class I"/>
    <property type="match status" value="1"/>
</dbReference>
<dbReference type="NCBIfam" id="TIGR00126">
    <property type="entry name" value="deoC"/>
    <property type="match status" value="1"/>
</dbReference>
<evidence type="ECO:0000256" key="4">
    <source>
        <dbReference type="ARBA" id="ARBA00023239"/>
    </source>
</evidence>
<dbReference type="GO" id="GO:0005737">
    <property type="term" value="C:cytoplasm"/>
    <property type="evidence" value="ECO:0007669"/>
    <property type="project" value="InterPro"/>
</dbReference>